<dbReference type="RefSeq" id="WP_010528700.1">
    <property type="nucleotide sequence ID" value="NZ_AFSL01000095.1"/>
</dbReference>
<evidence type="ECO:0000256" key="1">
    <source>
        <dbReference type="SAM" id="SignalP"/>
    </source>
</evidence>
<evidence type="ECO:0000313" key="3">
    <source>
        <dbReference type="Proteomes" id="UP000181976"/>
    </source>
</evidence>
<dbReference type="AlphaFoldDB" id="A0A1I1VDL7"/>
<dbReference type="eggNOG" id="ENOG50312R7">
    <property type="taxonomic scope" value="Bacteria"/>
</dbReference>
<feature type="chain" id="PRO_5010158694" description="Beta-lactamase-inhibitor-like, PepSY-like" evidence="1">
    <location>
        <begin position="25"/>
        <end position="108"/>
    </location>
</feature>
<dbReference type="OrthoDB" id="1099258at2"/>
<proteinExistence type="predicted"/>
<dbReference type="EMBL" id="FONA01000002">
    <property type="protein sequence ID" value="SFD81181.1"/>
    <property type="molecule type" value="Genomic_DNA"/>
</dbReference>
<accession>A0A1I1VDL7</accession>
<keyword evidence="1" id="KW-0732">Signal</keyword>
<dbReference type="Gene3D" id="3.10.450.360">
    <property type="match status" value="1"/>
</dbReference>
<name>A0A1I1VDL7_9BACT</name>
<gene>
    <name evidence="2" type="ORF">SAMN05444380_102141</name>
</gene>
<keyword evidence="3" id="KW-1185">Reference proteome</keyword>
<feature type="signal peptide" evidence="1">
    <location>
        <begin position="1"/>
        <end position="24"/>
    </location>
</feature>
<dbReference type="SUPFAM" id="SSF160574">
    <property type="entry name" value="BT0923-like"/>
    <property type="match status" value="1"/>
</dbReference>
<evidence type="ECO:0000313" key="2">
    <source>
        <dbReference type="EMBL" id="SFD81181.1"/>
    </source>
</evidence>
<organism evidence="2 3">
    <name type="scientific">Thermophagus xiamenensis</name>
    <dbReference type="NCBI Taxonomy" id="385682"/>
    <lineage>
        <taxon>Bacteria</taxon>
        <taxon>Pseudomonadati</taxon>
        <taxon>Bacteroidota</taxon>
        <taxon>Bacteroidia</taxon>
        <taxon>Marinilabiliales</taxon>
        <taxon>Marinilabiliaceae</taxon>
        <taxon>Thermophagus</taxon>
    </lineage>
</organism>
<dbReference type="Proteomes" id="UP000181976">
    <property type="component" value="Unassembled WGS sequence"/>
</dbReference>
<sequence length="108" mass="12041">MKKKFWFTLSVLLLFVAATPIIIATNNDNSELMVVQQDELTFNEIELSEVPEAVLEAAKKDYPDAQITKAKVAEVDGNKIYKLVIAKEGEEKSIALYNNDGTTYTPNS</sequence>
<reference evidence="2 3" key="1">
    <citation type="submission" date="2016-10" db="EMBL/GenBank/DDBJ databases">
        <authorList>
            <person name="de Groot N.N."/>
        </authorList>
    </citation>
    <scope>NUCLEOTIDE SEQUENCE [LARGE SCALE GENOMIC DNA]</scope>
    <source>
        <strain evidence="2 3">DSM 19012</strain>
    </source>
</reference>
<protein>
    <recommendedName>
        <fullName evidence="4">Beta-lactamase-inhibitor-like, PepSY-like</fullName>
    </recommendedName>
</protein>
<dbReference type="InParanoid" id="A0A1I1VDL7"/>
<evidence type="ECO:0008006" key="4">
    <source>
        <dbReference type="Google" id="ProtNLM"/>
    </source>
</evidence>